<dbReference type="GeneID" id="106773096"/>
<name>A0A1S3VAT7_VIGRR</name>
<dbReference type="AlphaFoldDB" id="A0A1S3VAT7"/>
<proteinExistence type="inferred from homology"/>
<evidence type="ECO:0000259" key="12">
    <source>
        <dbReference type="SMART" id="SM00835"/>
    </source>
</evidence>
<keyword evidence="3 10" id="KW-0052">Apoplast</keyword>
<keyword evidence="6" id="KW-0325">Glycoprotein</keyword>
<feature type="binding site" evidence="9">
    <location>
        <position position="145"/>
    </location>
    <ligand>
        <name>Mn(2+)</name>
        <dbReference type="ChEBI" id="CHEBI:29035"/>
    </ligand>
</feature>
<sequence length="207" mass="22658">MMLQSFSREEVTTLENCVPFIGLGCQLNKKSRPAPFSGAPRRHELSSNSESRGGQCPLGGAQRPLGAPRRDKSGKTIPMLNGLGISASLGEIEQGGFVPLHEDDANEIVMVIKGQLDVGILKPRKAFRNTLIPGNIFLFPKELLHYLINSGPGKAVFAAAFSSPNPVFRLLYEELFANDVPSRILSQVIFLDKHQVRKFKARFNGTG</sequence>
<evidence type="ECO:0000256" key="5">
    <source>
        <dbReference type="ARBA" id="ARBA00022723"/>
    </source>
</evidence>
<gene>
    <name evidence="14" type="primary">LOC106773096</name>
</gene>
<dbReference type="RefSeq" id="XP_014515269.1">
    <property type="nucleotide sequence ID" value="XM_014659783.1"/>
</dbReference>
<dbReference type="PANTHER" id="PTHR31238">
    <property type="entry name" value="GERMIN-LIKE PROTEIN SUBFAMILY 3 MEMBER 3"/>
    <property type="match status" value="1"/>
</dbReference>
<evidence type="ECO:0000256" key="11">
    <source>
        <dbReference type="SAM" id="MobiDB-lite"/>
    </source>
</evidence>
<keyword evidence="7 8" id="KW-0464">Manganese</keyword>
<dbReference type="Pfam" id="PF00190">
    <property type="entry name" value="Cupin_1"/>
    <property type="match status" value="1"/>
</dbReference>
<feature type="binding site" evidence="9">
    <location>
        <position position="101"/>
    </location>
    <ligand>
        <name>Mn(2+)</name>
        <dbReference type="ChEBI" id="CHEBI:29035"/>
    </ligand>
</feature>
<feature type="domain" description="Cupin type-1" evidence="12">
    <location>
        <begin position="65"/>
        <end position="197"/>
    </location>
</feature>
<comment type="subcellular location">
    <subcellularLocation>
        <location evidence="1 10">Secreted</location>
        <location evidence="1 10">Extracellular space</location>
        <location evidence="1 10">Apoplast</location>
    </subcellularLocation>
</comment>
<reference evidence="13" key="1">
    <citation type="journal article" date="2014" name="Nat. Commun.">
        <title>Genome sequence of mungbean and insights into evolution within Vigna species.</title>
        <authorList>
            <person name="Kang Y.J."/>
            <person name="Kim S.K."/>
            <person name="Kim M.Y."/>
            <person name="Lestari P."/>
            <person name="Kim K.H."/>
            <person name="Ha B.K."/>
            <person name="Jun T.H."/>
            <person name="Hwang W.J."/>
            <person name="Lee T."/>
            <person name="Lee J."/>
            <person name="Shim S."/>
            <person name="Yoon M.Y."/>
            <person name="Jang Y.E."/>
            <person name="Han K.S."/>
            <person name="Taeprayoon P."/>
            <person name="Yoon N."/>
            <person name="Somta P."/>
            <person name="Tanya P."/>
            <person name="Kim K.S."/>
            <person name="Gwag J.G."/>
            <person name="Moon J.K."/>
            <person name="Lee Y.H."/>
            <person name="Park B.S."/>
            <person name="Bombarely A."/>
            <person name="Doyle J.J."/>
            <person name="Jackson S.A."/>
            <person name="Schafleitner R."/>
            <person name="Srinives P."/>
            <person name="Varshney R.K."/>
            <person name="Lee S.H."/>
        </authorList>
    </citation>
    <scope>NUCLEOTIDE SEQUENCE [LARGE SCALE GENOMIC DNA]</scope>
    <source>
        <strain evidence="13">cv. VC1973A</strain>
    </source>
</reference>
<evidence type="ECO:0000256" key="3">
    <source>
        <dbReference type="ARBA" id="ARBA00022523"/>
    </source>
</evidence>
<evidence type="ECO:0000256" key="4">
    <source>
        <dbReference type="ARBA" id="ARBA00022525"/>
    </source>
</evidence>
<dbReference type="OrthoDB" id="1546383at2759"/>
<dbReference type="GO" id="GO:0048046">
    <property type="term" value="C:apoplast"/>
    <property type="evidence" value="ECO:0007669"/>
    <property type="project" value="UniProtKB-SubCell"/>
</dbReference>
<keyword evidence="13" id="KW-1185">Reference proteome</keyword>
<dbReference type="SMART" id="SM00835">
    <property type="entry name" value="Cupin_1"/>
    <property type="match status" value="1"/>
</dbReference>
<evidence type="ECO:0000313" key="13">
    <source>
        <dbReference type="Proteomes" id="UP000087766"/>
    </source>
</evidence>
<comment type="similarity">
    <text evidence="2 10">Belongs to the germin family.</text>
</comment>
<dbReference type="KEGG" id="vra:106773096"/>
<evidence type="ECO:0000256" key="1">
    <source>
        <dbReference type="ARBA" id="ARBA00004271"/>
    </source>
</evidence>
<evidence type="ECO:0000256" key="7">
    <source>
        <dbReference type="ARBA" id="ARBA00023211"/>
    </source>
</evidence>
<evidence type="ECO:0000313" key="14">
    <source>
        <dbReference type="RefSeq" id="XP_014515269.1"/>
    </source>
</evidence>
<feature type="binding site" evidence="8">
    <location>
        <position position="107"/>
    </location>
    <ligand>
        <name>oxalate</name>
        <dbReference type="ChEBI" id="CHEBI:30623"/>
    </ligand>
</feature>
<dbReference type="SUPFAM" id="SSF51182">
    <property type="entry name" value="RmlC-like cupins"/>
    <property type="match status" value="1"/>
</dbReference>
<protein>
    <recommendedName>
        <fullName evidence="10">Germin-like protein</fullName>
    </recommendedName>
</protein>
<evidence type="ECO:0000256" key="8">
    <source>
        <dbReference type="PIRSR" id="PIRSR601929-1"/>
    </source>
</evidence>
<keyword evidence="5 8" id="KW-0479">Metal-binding</keyword>
<evidence type="ECO:0000256" key="6">
    <source>
        <dbReference type="ARBA" id="ARBA00023180"/>
    </source>
</evidence>
<dbReference type="CDD" id="cd02241">
    <property type="entry name" value="cupin_OxOx"/>
    <property type="match status" value="1"/>
</dbReference>
<dbReference type="InterPro" id="IPR001929">
    <property type="entry name" value="Germin"/>
</dbReference>
<dbReference type="InterPro" id="IPR006045">
    <property type="entry name" value="Cupin_1"/>
</dbReference>
<evidence type="ECO:0000256" key="10">
    <source>
        <dbReference type="RuleBase" id="RU366015"/>
    </source>
</evidence>
<dbReference type="PRINTS" id="PR00325">
    <property type="entry name" value="GERMIN"/>
</dbReference>
<keyword evidence="4 10" id="KW-0964">Secreted</keyword>
<evidence type="ECO:0000256" key="2">
    <source>
        <dbReference type="ARBA" id="ARBA00007456"/>
    </source>
</evidence>
<feature type="binding site" evidence="9">
    <location>
        <position position="107"/>
    </location>
    <ligand>
        <name>Mn(2+)</name>
        <dbReference type="ChEBI" id="CHEBI:29035"/>
    </ligand>
</feature>
<dbReference type="Gene3D" id="2.60.120.10">
    <property type="entry name" value="Jelly Rolls"/>
    <property type="match status" value="1"/>
</dbReference>
<organism evidence="13 14">
    <name type="scientific">Vigna radiata var. radiata</name>
    <name type="common">Mung bean</name>
    <name type="synonym">Phaseolus aureus</name>
    <dbReference type="NCBI Taxonomy" id="3916"/>
    <lineage>
        <taxon>Eukaryota</taxon>
        <taxon>Viridiplantae</taxon>
        <taxon>Streptophyta</taxon>
        <taxon>Embryophyta</taxon>
        <taxon>Tracheophyta</taxon>
        <taxon>Spermatophyta</taxon>
        <taxon>Magnoliopsida</taxon>
        <taxon>eudicotyledons</taxon>
        <taxon>Gunneridae</taxon>
        <taxon>Pentapetalae</taxon>
        <taxon>rosids</taxon>
        <taxon>fabids</taxon>
        <taxon>Fabales</taxon>
        <taxon>Fabaceae</taxon>
        <taxon>Papilionoideae</taxon>
        <taxon>50 kb inversion clade</taxon>
        <taxon>NPAAA clade</taxon>
        <taxon>indigoferoid/millettioid clade</taxon>
        <taxon>Phaseoleae</taxon>
        <taxon>Vigna</taxon>
    </lineage>
</organism>
<evidence type="ECO:0000256" key="9">
    <source>
        <dbReference type="PIRSR" id="PIRSR601929-2"/>
    </source>
</evidence>
<dbReference type="InterPro" id="IPR011051">
    <property type="entry name" value="RmlC_Cupin_sf"/>
</dbReference>
<accession>A0A1S3VAT7</accession>
<dbReference type="GO" id="GO:0030145">
    <property type="term" value="F:manganese ion binding"/>
    <property type="evidence" value="ECO:0007669"/>
    <property type="project" value="UniProtKB-UniRule"/>
</dbReference>
<dbReference type="Proteomes" id="UP000087766">
    <property type="component" value="Chromosome 9"/>
</dbReference>
<reference evidence="14" key="2">
    <citation type="submission" date="2025-08" db="UniProtKB">
        <authorList>
            <consortium name="RefSeq"/>
        </authorList>
    </citation>
    <scope>IDENTIFICATION</scope>
    <source>
        <tissue evidence="14">Leaf</tissue>
    </source>
</reference>
<feature type="region of interest" description="Disordered" evidence="11">
    <location>
        <begin position="31"/>
        <end position="75"/>
    </location>
</feature>
<dbReference type="InterPro" id="IPR014710">
    <property type="entry name" value="RmlC-like_jellyroll"/>
</dbReference>